<name>A0A8H3ZP62_9PEZI</name>
<dbReference type="EC" id="1.5.5.2" evidence="2 5"/>
<evidence type="ECO:0000313" key="7">
    <source>
        <dbReference type="EMBL" id="KAF0327264.1"/>
    </source>
</evidence>
<dbReference type="PANTHER" id="PTHR13914:SF34">
    <property type="entry name" value="PROLINE DEHYDROGENASE"/>
    <property type="match status" value="1"/>
</dbReference>
<evidence type="ECO:0000256" key="3">
    <source>
        <dbReference type="ARBA" id="ARBA00023002"/>
    </source>
</evidence>
<dbReference type="SUPFAM" id="SSF51730">
    <property type="entry name" value="FAD-linked oxidoreductase"/>
    <property type="match status" value="1"/>
</dbReference>
<comment type="catalytic activity">
    <reaction evidence="5">
        <text>L-proline + a quinone = (S)-1-pyrroline-5-carboxylate + a quinol + H(+)</text>
        <dbReference type="Rhea" id="RHEA:23784"/>
        <dbReference type="ChEBI" id="CHEBI:15378"/>
        <dbReference type="ChEBI" id="CHEBI:17388"/>
        <dbReference type="ChEBI" id="CHEBI:24646"/>
        <dbReference type="ChEBI" id="CHEBI:60039"/>
        <dbReference type="ChEBI" id="CHEBI:132124"/>
        <dbReference type="EC" id="1.5.5.2"/>
    </reaction>
</comment>
<dbReference type="GO" id="GO:0071949">
    <property type="term" value="F:FAD binding"/>
    <property type="evidence" value="ECO:0007669"/>
    <property type="project" value="TreeGrafter"/>
</dbReference>
<keyword evidence="3 5" id="KW-0560">Oxidoreductase</keyword>
<dbReference type="EMBL" id="WOWK01000024">
    <property type="protein sequence ID" value="KAF0327264.1"/>
    <property type="molecule type" value="Genomic_DNA"/>
</dbReference>
<dbReference type="InterPro" id="IPR002872">
    <property type="entry name" value="Proline_DH_dom"/>
</dbReference>
<comment type="function">
    <text evidence="5">Converts proline to delta-1-pyrroline-5-carboxylate.</text>
</comment>
<protein>
    <recommendedName>
        <fullName evidence="2 5">Proline dehydrogenase</fullName>
        <ecNumber evidence="2 5">1.5.5.2</ecNumber>
    </recommendedName>
</protein>
<dbReference type="GO" id="GO:0010133">
    <property type="term" value="P:L-proline catabolic process to L-glutamate"/>
    <property type="evidence" value="ECO:0007669"/>
    <property type="project" value="TreeGrafter"/>
</dbReference>
<gene>
    <name evidence="7" type="ORF">GQ607_005453</name>
</gene>
<keyword evidence="4 5" id="KW-0642">Proline metabolism</keyword>
<evidence type="ECO:0000256" key="4">
    <source>
        <dbReference type="ARBA" id="ARBA00023062"/>
    </source>
</evidence>
<evidence type="ECO:0000259" key="6">
    <source>
        <dbReference type="Pfam" id="PF01619"/>
    </source>
</evidence>
<evidence type="ECO:0000313" key="8">
    <source>
        <dbReference type="Proteomes" id="UP000434172"/>
    </source>
</evidence>
<dbReference type="InterPro" id="IPR029041">
    <property type="entry name" value="FAD-linked_oxidoreductase-like"/>
</dbReference>
<dbReference type="Proteomes" id="UP000434172">
    <property type="component" value="Unassembled WGS sequence"/>
</dbReference>
<comment type="cofactor">
    <cofactor evidence="5">
        <name>FAD</name>
        <dbReference type="ChEBI" id="CHEBI:57692"/>
    </cofactor>
</comment>
<keyword evidence="8" id="KW-1185">Reference proteome</keyword>
<evidence type="ECO:0000256" key="5">
    <source>
        <dbReference type="RuleBase" id="RU364054"/>
    </source>
</evidence>
<feature type="domain" description="Proline dehydrogenase" evidence="6">
    <location>
        <begin position="118"/>
        <end position="440"/>
    </location>
</feature>
<proteinExistence type="inferred from homology"/>
<evidence type="ECO:0000256" key="2">
    <source>
        <dbReference type="ARBA" id="ARBA00012695"/>
    </source>
</evidence>
<dbReference type="AlphaFoldDB" id="A0A8H3ZP62"/>
<dbReference type="PANTHER" id="PTHR13914">
    <property type="entry name" value="PROLINE OXIDASE"/>
    <property type="match status" value="1"/>
</dbReference>
<sequence length="456" mass="51032">MPLITVATRPSVKAASILGVRFSSHVQLVKQNSWNTGKKPPTALSRLPTKTLLRSLLLTSLMRRRWISRPSLAALDYITKSKSTLLNPDKNPVLNKLLRWTIYNHFAAGTCHQEVVRSAAETKSIGYHGVIMGYAKEFVLENPSVSQSVEVDNGYRQCHYRVVEDWKQGTLETLRMIQPGDFLAVKITGAGAIAVDAMVARKPMPKVITDAMDEICLETQRQGSKLWIDAEQQALQPVLDNWTIDLMRKFNKTGQALVYNTIQAYLKGSKANADRHIQLAAEEGWTVGVKLVRGAYIEHEDRSLIHDTKEETDRSYDLLADVFIAQKMPDDAAHLQFPSSALFVATHNAASANKALITYHQRLEAGLPTVGRLDCGQITGMADELSCQLLQTLEQRPRGAKDASSSPGVFKYLIWGSVSECLGYLHRRAIENRDAVERTQHMVEALKRELRRRVFG</sequence>
<comment type="similarity">
    <text evidence="1 5">Belongs to the proline oxidase family.</text>
</comment>
<reference evidence="7 8" key="1">
    <citation type="submission" date="2019-12" db="EMBL/GenBank/DDBJ databases">
        <title>A genome sequence resource for the geographically widespread anthracnose pathogen Colletotrichum asianum.</title>
        <authorList>
            <person name="Meng Y."/>
        </authorList>
    </citation>
    <scope>NUCLEOTIDE SEQUENCE [LARGE SCALE GENOMIC DNA]</scope>
    <source>
        <strain evidence="7 8">ICMP 18580</strain>
    </source>
</reference>
<accession>A0A8H3ZP62</accession>
<organism evidence="7 8">
    <name type="scientific">Colletotrichum asianum</name>
    <dbReference type="NCBI Taxonomy" id="702518"/>
    <lineage>
        <taxon>Eukaryota</taxon>
        <taxon>Fungi</taxon>
        <taxon>Dikarya</taxon>
        <taxon>Ascomycota</taxon>
        <taxon>Pezizomycotina</taxon>
        <taxon>Sordariomycetes</taxon>
        <taxon>Hypocreomycetidae</taxon>
        <taxon>Glomerellales</taxon>
        <taxon>Glomerellaceae</taxon>
        <taxon>Colletotrichum</taxon>
        <taxon>Colletotrichum gloeosporioides species complex</taxon>
    </lineage>
</organism>
<evidence type="ECO:0000256" key="1">
    <source>
        <dbReference type="ARBA" id="ARBA00005869"/>
    </source>
</evidence>
<dbReference type="Pfam" id="PF01619">
    <property type="entry name" value="Pro_dh"/>
    <property type="match status" value="1"/>
</dbReference>
<dbReference type="Gene3D" id="3.20.20.220">
    <property type="match status" value="1"/>
</dbReference>
<dbReference type="GO" id="GO:0005739">
    <property type="term" value="C:mitochondrion"/>
    <property type="evidence" value="ECO:0007669"/>
    <property type="project" value="TreeGrafter"/>
</dbReference>
<dbReference type="GO" id="GO:0004657">
    <property type="term" value="F:proline dehydrogenase activity"/>
    <property type="evidence" value="ECO:0007669"/>
    <property type="project" value="UniProtKB-EC"/>
</dbReference>
<keyword evidence="5" id="KW-0285">Flavoprotein</keyword>
<comment type="caution">
    <text evidence="7">The sequence shown here is derived from an EMBL/GenBank/DDBJ whole genome shotgun (WGS) entry which is preliminary data.</text>
</comment>
<dbReference type="InterPro" id="IPR015659">
    <property type="entry name" value="Proline_oxidase"/>
</dbReference>
<keyword evidence="5" id="KW-0274">FAD</keyword>
<dbReference type="OrthoDB" id="5464at2759"/>